<organism evidence="3 4">
    <name type="scientific">Gimesia aquarii</name>
    <dbReference type="NCBI Taxonomy" id="2527964"/>
    <lineage>
        <taxon>Bacteria</taxon>
        <taxon>Pseudomonadati</taxon>
        <taxon>Planctomycetota</taxon>
        <taxon>Planctomycetia</taxon>
        <taxon>Planctomycetales</taxon>
        <taxon>Planctomycetaceae</taxon>
        <taxon>Gimesia</taxon>
    </lineage>
</organism>
<name>A0A517X3C1_9PLAN</name>
<protein>
    <submittedName>
        <fullName evidence="3">Uncharacterized protein</fullName>
    </submittedName>
</protein>
<dbReference type="PROSITE" id="PS51257">
    <property type="entry name" value="PROKAR_LIPOPROTEIN"/>
    <property type="match status" value="1"/>
</dbReference>
<dbReference type="AlphaFoldDB" id="A0A517X3C1"/>
<feature type="chain" id="PRO_5021807173" evidence="2">
    <location>
        <begin position="29"/>
        <end position="52"/>
    </location>
</feature>
<feature type="compositionally biased region" description="Polar residues" evidence="1">
    <location>
        <begin position="25"/>
        <end position="34"/>
    </location>
</feature>
<gene>
    <name evidence="3" type="ORF">V202x_54390</name>
</gene>
<feature type="signal peptide" evidence="2">
    <location>
        <begin position="1"/>
        <end position="28"/>
    </location>
</feature>
<sequence precursor="true">MMKESRKLACLGLLFLCVLSAACGSSNNAESSQPDPGLKANESTAELEKTAK</sequence>
<dbReference type="RefSeq" id="WP_197993107.1">
    <property type="nucleotide sequence ID" value="NZ_CP037422.1"/>
</dbReference>
<evidence type="ECO:0000313" key="3">
    <source>
        <dbReference type="EMBL" id="QDU12014.1"/>
    </source>
</evidence>
<accession>A0A517X3C1</accession>
<dbReference type="EMBL" id="CP037422">
    <property type="protein sequence ID" value="QDU12014.1"/>
    <property type="molecule type" value="Genomic_DNA"/>
</dbReference>
<keyword evidence="4" id="KW-1185">Reference proteome</keyword>
<proteinExistence type="predicted"/>
<feature type="region of interest" description="Disordered" evidence="1">
    <location>
        <begin position="25"/>
        <end position="52"/>
    </location>
</feature>
<evidence type="ECO:0000256" key="2">
    <source>
        <dbReference type="SAM" id="SignalP"/>
    </source>
</evidence>
<reference evidence="3 4" key="1">
    <citation type="submission" date="2019-03" db="EMBL/GenBank/DDBJ databases">
        <title>Deep-cultivation of Planctomycetes and their phenomic and genomic characterization uncovers novel biology.</title>
        <authorList>
            <person name="Wiegand S."/>
            <person name="Jogler M."/>
            <person name="Boedeker C."/>
            <person name="Pinto D."/>
            <person name="Vollmers J."/>
            <person name="Rivas-Marin E."/>
            <person name="Kohn T."/>
            <person name="Peeters S.H."/>
            <person name="Heuer A."/>
            <person name="Rast P."/>
            <person name="Oberbeckmann S."/>
            <person name="Bunk B."/>
            <person name="Jeske O."/>
            <person name="Meyerdierks A."/>
            <person name="Storesund J.E."/>
            <person name="Kallscheuer N."/>
            <person name="Luecker S."/>
            <person name="Lage O.M."/>
            <person name="Pohl T."/>
            <person name="Merkel B.J."/>
            <person name="Hornburger P."/>
            <person name="Mueller R.-W."/>
            <person name="Bruemmer F."/>
            <person name="Labrenz M."/>
            <person name="Spormann A.M."/>
            <person name="Op den Camp H."/>
            <person name="Overmann J."/>
            <person name="Amann R."/>
            <person name="Jetten M.S.M."/>
            <person name="Mascher T."/>
            <person name="Medema M.H."/>
            <person name="Devos D.P."/>
            <person name="Kaster A.-K."/>
            <person name="Ovreas L."/>
            <person name="Rohde M."/>
            <person name="Galperin M.Y."/>
            <person name="Jogler C."/>
        </authorList>
    </citation>
    <scope>NUCLEOTIDE SEQUENCE [LARGE SCALE GENOMIC DNA]</scope>
    <source>
        <strain evidence="3 4">V202</strain>
    </source>
</reference>
<keyword evidence="2" id="KW-0732">Signal</keyword>
<dbReference type="Proteomes" id="UP000318384">
    <property type="component" value="Chromosome"/>
</dbReference>
<evidence type="ECO:0000256" key="1">
    <source>
        <dbReference type="SAM" id="MobiDB-lite"/>
    </source>
</evidence>
<evidence type="ECO:0000313" key="4">
    <source>
        <dbReference type="Proteomes" id="UP000318384"/>
    </source>
</evidence>